<feature type="region of interest" description="Disordered" evidence="1">
    <location>
        <begin position="15"/>
        <end position="46"/>
    </location>
</feature>
<dbReference type="EMBL" id="CP000828">
    <property type="protein sequence ID" value="ABW30680.1"/>
    <property type="molecule type" value="Genomic_DNA"/>
</dbReference>
<gene>
    <name evidence="2" type="ordered locus">AM1_5735</name>
</gene>
<keyword evidence="3" id="KW-1185">Reference proteome</keyword>
<protein>
    <submittedName>
        <fullName evidence="2">Uncharacterized protein</fullName>
    </submittedName>
</protein>
<evidence type="ECO:0000313" key="3">
    <source>
        <dbReference type="Proteomes" id="UP000000268"/>
    </source>
</evidence>
<proteinExistence type="predicted"/>
<reference evidence="2 3" key="1">
    <citation type="journal article" date="2008" name="Proc. Natl. Acad. Sci. U.S.A.">
        <title>Niche adaptation and genome expansion in the chlorophyll d-producing cyanobacterium Acaryochloris marina.</title>
        <authorList>
            <person name="Swingley W.D."/>
            <person name="Chen M."/>
            <person name="Cheung P.C."/>
            <person name="Conrad A.L."/>
            <person name="Dejesa L.C."/>
            <person name="Hao J."/>
            <person name="Honchak B.M."/>
            <person name="Karbach L.E."/>
            <person name="Kurdoglu A."/>
            <person name="Lahiri S."/>
            <person name="Mastrian S.D."/>
            <person name="Miyashita H."/>
            <person name="Page L."/>
            <person name="Ramakrishna P."/>
            <person name="Satoh S."/>
            <person name="Sattley W.M."/>
            <person name="Shimada Y."/>
            <person name="Taylor H.L."/>
            <person name="Tomo T."/>
            <person name="Tsuchiya T."/>
            <person name="Wang Z.T."/>
            <person name="Raymond J."/>
            <person name="Mimuro M."/>
            <person name="Blankenship R.E."/>
            <person name="Touchman J.W."/>
        </authorList>
    </citation>
    <scope>NUCLEOTIDE SEQUENCE [LARGE SCALE GENOMIC DNA]</scope>
    <source>
        <strain evidence="3">MBIC 11017</strain>
    </source>
</reference>
<organism evidence="2 3">
    <name type="scientific">Acaryochloris marina (strain MBIC 11017)</name>
    <dbReference type="NCBI Taxonomy" id="329726"/>
    <lineage>
        <taxon>Bacteria</taxon>
        <taxon>Bacillati</taxon>
        <taxon>Cyanobacteriota</taxon>
        <taxon>Cyanophyceae</taxon>
        <taxon>Acaryochloridales</taxon>
        <taxon>Acaryochloridaceae</taxon>
        <taxon>Acaryochloris</taxon>
    </lineage>
</organism>
<evidence type="ECO:0000313" key="2">
    <source>
        <dbReference type="EMBL" id="ABW30680.1"/>
    </source>
</evidence>
<dbReference type="Proteomes" id="UP000000268">
    <property type="component" value="Chromosome"/>
</dbReference>
<evidence type="ECO:0000256" key="1">
    <source>
        <dbReference type="SAM" id="MobiDB-lite"/>
    </source>
</evidence>
<dbReference type="AlphaFoldDB" id="B0BZD5"/>
<dbReference type="STRING" id="329726.AM1_5735"/>
<accession>B0BZD5</accession>
<name>B0BZD5_ACAM1</name>
<dbReference type="HOGENOM" id="CLU_3178826_0_0_3"/>
<sequence>MGWFDSRWYTHSTRGIEVSKSDDSIQAEPNPSIDTATSLENKDVMH</sequence>
<dbReference type="KEGG" id="amr:AM1_5735"/>
<feature type="compositionally biased region" description="Polar residues" evidence="1">
    <location>
        <begin position="27"/>
        <end position="39"/>
    </location>
</feature>